<proteinExistence type="predicted"/>
<dbReference type="PROSITE" id="PS51257">
    <property type="entry name" value="PROKAR_LIPOPROTEIN"/>
    <property type="match status" value="1"/>
</dbReference>
<gene>
    <name evidence="1" type="ORF">F8154_09315</name>
</gene>
<dbReference type="Pfam" id="PF14903">
    <property type="entry name" value="WG_beta_rep"/>
    <property type="match status" value="6"/>
</dbReference>
<protein>
    <submittedName>
        <fullName evidence="1">WG repeat-containing protein</fullName>
    </submittedName>
</protein>
<dbReference type="AlphaFoldDB" id="A0A6I0F7F1"/>
<dbReference type="PANTHER" id="PTHR37841">
    <property type="entry name" value="GLR2918 PROTEIN"/>
    <property type="match status" value="1"/>
</dbReference>
<comment type="caution">
    <text evidence="1">The sequence shown here is derived from an EMBL/GenBank/DDBJ whole genome shotgun (WGS) entry which is preliminary data.</text>
</comment>
<dbReference type="InterPro" id="IPR032774">
    <property type="entry name" value="WG_beta_rep"/>
</dbReference>
<reference evidence="1 2" key="1">
    <citation type="submission" date="2019-10" db="EMBL/GenBank/DDBJ databases">
        <title>Alkaliphilus serpentinus sp. nov. and Alkaliphilus pronyensis sp. nov., two novel anaerobic alkaliphilic species isolated from the serpentinized-hosted hydrothermal field of the Prony Bay (New Caledonia).</title>
        <authorList>
            <person name="Postec A."/>
        </authorList>
    </citation>
    <scope>NUCLEOTIDE SEQUENCE [LARGE SCALE GENOMIC DNA]</scope>
    <source>
        <strain evidence="1 2">LacV</strain>
    </source>
</reference>
<sequence length="502" mass="56827">MKRNHSLMLISVVIVIAFTLIGCQSPLESKSKYEFFHEAKDFSGGLAAIKIDEKWGYIDSKGEVIIKPIYDEAHDFSDGLAMISMDSKLGCIDNQGNTIVKPIYDMVLPSLIYTFSLNPIYFDIDTDSSYEEEYFIVKKGNGTGLIHVREGVVLEPIYQEIVLLSPDIFAVGLDGNFKVINFKENIETEFKYKDIGPFKDNRAAFTTGSKWGYLNPMGEEVIPAIYDGVRYFIEGEAFVKNKDFSGLINRDGTIVFEMDFDDFDGFYDDKGFFSSNGKWGMIDRTGTIILEPQFHTVVPPTDGISAVQIFNEGAGYINMEGELITDLQFDLTLPFEYGYGRVIKDNRYGLVNEKGDILLEPIYDSIKKVDSNTSYCIVEENGKKGIVDINSNTTIIEPDYDSIRVYTDTNVIKLIKENMIGFTDLKGNIIIDFLPRDNIHGSFSEELIGIKEGEFWGFANNQGELVIDAKYEDVGKFSEGYARVKEKDGWYYINNNQESLNY</sequence>
<dbReference type="PANTHER" id="PTHR37841:SF1">
    <property type="entry name" value="DUF3298 DOMAIN-CONTAINING PROTEIN"/>
    <property type="match status" value="1"/>
</dbReference>
<dbReference type="RefSeq" id="WP_151861347.1">
    <property type="nucleotide sequence ID" value="NZ_WBZC01000031.1"/>
</dbReference>
<evidence type="ECO:0000313" key="1">
    <source>
        <dbReference type="EMBL" id="KAB3534126.1"/>
    </source>
</evidence>
<dbReference type="OrthoDB" id="210273at2"/>
<dbReference type="Proteomes" id="UP000432715">
    <property type="component" value="Unassembled WGS sequence"/>
</dbReference>
<organism evidence="1 2">
    <name type="scientific">Alkaliphilus pronyensis</name>
    <dbReference type="NCBI Taxonomy" id="1482732"/>
    <lineage>
        <taxon>Bacteria</taxon>
        <taxon>Bacillati</taxon>
        <taxon>Bacillota</taxon>
        <taxon>Clostridia</taxon>
        <taxon>Peptostreptococcales</taxon>
        <taxon>Natronincolaceae</taxon>
        <taxon>Alkaliphilus</taxon>
    </lineage>
</organism>
<name>A0A6I0F7F1_9FIRM</name>
<dbReference type="EMBL" id="WBZC01000031">
    <property type="protein sequence ID" value="KAB3534126.1"/>
    <property type="molecule type" value="Genomic_DNA"/>
</dbReference>
<dbReference type="SUPFAM" id="SSF69360">
    <property type="entry name" value="Cell wall binding repeat"/>
    <property type="match status" value="1"/>
</dbReference>
<evidence type="ECO:0000313" key="2">
    <source>
        <dbReference type="Proteomes" id="UP000432715"/>
    </source>
</evidence>
<accession>A0A6I0F7F1</accession>
<keyword evidence="2" id="KW-1185">Reference proteome</keyword>